<comment type="caution">
    <text evidence="1">The sequence shown here is derived from an EMBL/GenBank/DDBJ whole genome shotgun (WGS) entry which is preliminary data.</text>
</comment>
<organism evidence="1 2">
    <name type="scientific">Amycolatopsis speibonae</name>
    <dbReference type="NCBI Taxonomy" id="1450224"/>
    <lineage>
        <taxon>Bacteria</taxon>
        <taxon>Bacillati</taxon>
        <taxon>Actinomycetota</taxon>
        <taxon>Actinomycetes</taxon>
        <taxon>Pseudonocardiales</taxon>
        <taxon>Pseudonocardiaceae</taxon>
        <taxon>Amycolatopsis</taxon>
    </lineage>
</organism>
<dbReference type="EMBL" id="JBHRWK010000025">
    <property type="protein sequence ID" value="MFC3451582.1"/>
    <property type="molecule type" value="Genomic_DNA"/>
</dbReference>
<dbReference type="SUPFAM" id="SSF46785">
    <property type="entry name" value="Winged helix' DNA-binding domain"/>
    <property type="match status" value="1"/>
</dbReference>
<dbReference type="InterPro" id="IPR036390">
    <property type="entry name" value="WH_DNA-bd_sf"/>
</dbReference>
<keyword evidence="2" id="KW-1185">Reference proteome</keyword>
<protein>
    <recommendedName>
        <fullName evidence="3">MarR family transcriptional regulator</fullName>
    </recommendedName>
</protein>
<sequence length="79" mass="9087">MRRTREMRRLTDVFLAGDAQARFSSGDLRREANITNQRLATLLEVLRDRGWIAHGWGENAPGTPPYYVLTDVGRRELTD</sequence>
<evidence type="ECO:0000313" key="1">
    <source>
        <dbReference type="EMBL" id="MFC3451582.1"/>
    </source>
</evidence>
<dbReference type="RefSeq" id="WP_378240349.1">
    <property type="nucleotide sequence ID" value="NZ_JBHRWK010000025.1"/>
</dbReference>
<evidence type="ECO:0008006" key="3">
    <source>
        <dbReference type="Google" id="ProtNLM"/>
    </source>
</evidence>
<accession>A0ABV7P179</accession>
<evidence type="ECO:0000313" key="2">
    <source>
        <dbReference type="Proteomes" id="UP001595645"/>
    </source>
</evidence>
<reference evidence="2" key="1">
    <citation type="journal article" date="2019" name="Int. J. Syst. Evol. Microbiol.">
        <title>The Global Catalogue of Microorganisms (GCM) 10K type strain sequencing project: providing services to taxonomists for standard genome sequencing and annotation.</title>
        <authorList>
            <consortium name="The Broad Institute Genomics Platform"/>
            <consortium name="The Broad Institute Genome Sequencing Center for Infectious Disease"/>
            <person name="Wu L."/>
            <person name="Ma J."/>
        </authorList>
    </citation>
    <scope>NUCLEOTIDE SEQUENCE [LARGE SCALE GENOMIC DNA]</scope>
    <source>
        <strain evidence="2">CGMCC 4.7676</strain>
    </source>
</reference>
<proteinExistence type="predicted"/>
<name>A0ABV7P179_9PSEU</name>
<dbReference type="Proteomes" id="UP001595645">
    <property type="component" value="Unassembled WGS sequence"/>
</dbReference>
<gene>
    <name evidence="1" type="ORF">ACFOSH_19285</name>
</gene>